<evidence type="ECO:0000259" key="2">
    <source>
        <dbReference type="PROSITE" id="PS50181"/>
    </source>
</evidence>
<dbReference type="PROSITE" id="PS50181">
    <property type="entry name" value="FBOX"/>
    <property type="match status" value="1"/>
</dbReference>
<evidence type="ECO:0000313" key="3">
    <source>
        <dbReference type="EMBL" id="KAG0690385.1"/>
    </source>
</evidence>
<feature type="domain" description="F-box" evidence="2">
    <location>
        <begin position="14"/>
        <end position="60"/>
    </location>
</feature>
<dbReference type="InterPro" id="IPR011047">
    <property type="entry name" value="Quinoprotein_ADH-like_sf"/>
</dbReference>
<keyword evidence="4" id="KW-1185">Reference proteome</keyword>
<dbReference type="EMBL" id="PUHW01000033">
    <property type="protein sequence ID" value="KAG0690385.1"/>
    <property type="molecule type" value="Genomic_DNA"/>
</dbReference>
<dbReference type="SMART" id="SM00256">
    <property type="entry name" value="FBOX"/>
    <property type="match status" value="1"/>
</dbReference>
<proteinExistence type="predicted"/>
<evidence type="ECO:0000313" key="4">
    <source>
        <dbReference type="Proteomes" id="UP000697127"/>
    </source>
</evidence>
<feature type="region of interest" description="Disordered" evidence="1">
    <location>
        <begin position="658"/>
        <end position="685"/>
    </location>
</feature>
<comment type="caution">
    <text evidence="3">The sequence shown here is derived from an EMBL/GenBank/DDBJ whole genome shotgun (WGS) entry which is preliminary data.</text>
</comment>
<dbReference type="AlphaFoldDB" id="A0A9P6WNT0"/>
<dbReference type="Pfam" id="PF12937">
    <property type="entry name" value="F-box-like"/>
    <property type="match status" value="1"/>
</dbReference>
<protein>
    <recommendedName>
        <fullName evidence="2">F-box domain-containing protein</fullName>
    </recommendedName>
</protein>
<reference evidence="3" key="1">
    <citation type="submission" date="2020-11" db="EMBL/GenBank/DDBJ databases">
        <title>Kefir isolates.</title>
        <authorList>
            <person name="Marcisauskas S."/>
            <person name="Kim Y."/>
            <person name="Blasche S."/>
        </authorList>
    </citation>
    <scope>NUCLEOTIDE SEQUENCE</scope>
    <source>
        <strain evidence="3">Olga-1</strain>
    </source>
</reference>
<accession>A0A9P6WNT0</accession>
<dbReference type="SUPFAM" id="SSF50998">
    <property type="entry name" value="Quinoprotein alcohol dehydrogenase-like"/>
    <property type="match status" value="1"/>
</dbReference>
<feature type="compositionally biased region" description="Low complexity" evidence="1">
    <location>
        <begin position="658"/>
        <end position="676"/>
    </location>
</feature>
<dbReference type="Gene3D" id="1.20.1280.50">
    <property type="match status" value="1"/>
</dbReference>
<dbReference type="InterPro" id="IPR036047">
    <property type="entry name" value="F-box-like_dom_sf"/>
</dbReference>
<organism evidence="3 4">
    <name type="scientific">Pichia californica</name>
    <dbReference type="NCBI Taxonomy" id="460514"/>
    <lineage>
        <taxon>Eukaryota</taxon>
        <taxon>Fungi</taxon>
        <taxon>Dikarya</taxon>
        <taxon>Ascomycota</taxon>
        <taxon>Saccharomycotina</taxon>
        <taxon>Pichiomycetes</taxon>
        <taxon>Pichiales</taxon>
        <taxon>Pichiaceae</taxon>
        <taxon>Pichia</taxon>
    </lineage>
</organism>
<evidence type="ECO:0000256" key="1">
    <source>
        <dbReference type="SAM" id="MobiDB-lite"/>
    </source>
</evidence>
<dbReference type="InterPro" id="IPR001810">
    <property type="entry name" value="F-box_dom"/>
</dbReference>
<name>A0A9P6WNT0_9ASCO</name>
<dbReference type="Proteomes" id="UP000697127">
    <property type="component" value="Unassembled WGS sequence"/>
</dbReference>
<dbReference type="SUPFAM" id="SSF81383">
    <property type="entry name" value="F-box domain"/>
    <property type="match status" value="1"/>
</dbReference>
<gene>
    <name evidence="3" type="ORF">C6P40_002988</name>
</gene>
<sequence length="685" mass="78071">MSESQVLSSLNQSPLNFNAFPLEVLIIVLSYVDPLTLKYLPFVCKTWYNILNDDTIWHKIFKLHYPYKDEIFPSITRSNLFKNELLFRNQLKLNYRRGKLLNQQYQINQIITSNSISIDWKRNKLTIIDIPREIFLTCDLRNGKSIKYVTDFVPEGVTSYDTGTSSNSIHGSRLLIFGRWDGSILGSLIDWKGLILSDPHNWGIMPGGRITCVTACINSSIYTPTNCLPPLLASSSSSSSSLFSNSKKNSKISHNLLAKNGHIGAFSADESNNIYGWDIRSGECLFKYKLINNDYNSKILKLQSDGKSILILLLENGELIVLKNIFKNLKDLNLTEIEVFKIGNVPVDRNGLNTVNFFVDYGNQSVIVWNHIELSIFSYANINNINYNNHDNRLSYKVKDNQFICSVSFENNDKLFIKRDTNIVGTDPLLAAICSNTGIIEIINIRESLSTSELKPIQSIIPKFITEHDEGNLENDFQINYLDQSISKIASICLNSLVIAISNHFGKVEIYDIITGEFLRITIDRIGKKKIQEIENILPNRILNSPIKLYLDESNTRGLLILGNHMQYFKCGGSKNDDFDESKKHKNKKIGNDKKGNLNQDLKYTLDIYEEEKQQKKKEQDLFIKYNGGDNSTANLLDEEEQLNMALVMSMSLNENNNTNNNINNINNNNNNNTNIPDEDSELEK</sequence>
<feature type="non-terminal residue" evidence="3">
    <location>
        <position position="685"/>
    </location>
</feature>